<dbReference type="EMBL" id="BGZK01000800">
    <property type="protein sequence ID" value="GBP60943.1"/>
    <property type="molecule type" value="Genomic_DNA"/>
</dbReference>
<dbReference type="AlphaFoldDB" id="A0A4C1XCL7"/>
<organism evidence="1 2">
    <name type="scientific">Eumeta variegata</name>
    <name type="common">Bagworm moth</name>
    <name type="synonym">Eumeta japonica</name>
    <dbReference type="NCBI Taxonomy" id="151549"/>
    <lineage>
        <taxon>Eukaryota</taxon>
        <taxon>Metazoa</taxon>
        <taxon>Ecdysozoa</taxon>
        <taxon>Arthropoda</taxon>
        <taxon>Hexapoda</taxon>
        <taxon>Insecta</taxon>
        <taxon>Pterygota</taxon>
        <taxon>Neoptera</taxon>
        <taxon>Endopterygota</taxon>
        <taxon>Lepidoptera</taxon>
        <taxon>Glossata</taxon>
        <taxon>Ditrysia</taxon>
        <taxon>Tineoidea</taxon>
        <taxon>Psychidae</taxon>
        <taxon>Oiketicinae</taxon>
        <taxon>Eumeta</taxon>
    </lineage>
</organism>
<evidence type="ECO:0000313" key="1">
    <source>
        <dbReference type="EMBL" id="GBP60943.1"/>
    </source>
</evidence>
<name>A0A4C1XCL7_EUMVA</name>
<sequence length="115" mass="12819">MNCDASTMTISKVELDQQIYLHDMYHTSEAMPADKQQSIANRSQLGEDNGKYFPLWYTGNRLPSSVPDVTIIDNQENDGDSSVCLDSDEDDGLWCAGANSDAYSTSLERVKYVII</sequence>
<proteinExistence type="predicted"/>
<dbReference type="Proteomes" id="UP000299102">
    <property type="component" value="Unassembled WGS sequence"/>
</dbReference>
<reference evidence="1 2" key="1">
    <citation type="journal article" date="2019" name="Commun. Biol.">
        <title>The bagworm genome reveals a unique fibroin gene that provides high tensile strength.</title>
        <authorList>
            <person name="Kono N."/>
            <person name="Nakamura H."/>
            <person name="Ohtoshi R."/>
            <person name="Tomita M."/>
            <person name="Numata K."/>
            <person name="Arakawa K."/>
        </authorList>
    </citation>
    <scope>NUCLEOTIDE SEQUENCE [LARGE SCALE GENOMIC DNA]</scope>
</reference>
<protein>
    <submittedName>
        <fullName evidence="1">Uncharacterized protein</fullName>
    </submittedName>
</protein>
<evidence type="ECO:0000313" key="2">
    <source>
        <dbReference type="Proteomes" id="UP000299102"/>
    </source>
</evidence>
<accession>A0A4C1XCL7</accession>
<comment type="caution">
    <text evidence="1">The sequence shown here is derived from an EMBL/GenBank/DDBJ whole genome shotgun (WGS) entry which is preliminary data.</text>
</comment>
<keyword evidence="2" id="KW-1185">Reference proteome</keyword>
<gene>
    <name evidence="1" type="ORF">EVAR_51506_1</name>
</gene>